<evidence type="ECO:0000313" key="2">
    <source>
        <dbReference type="EMBL" id="ABK23870.1"/>
    </source>
</evidence>
<dbReference type="NCBIfam" id="TIGR00481">
    <property type="entry name" value="YbhB/YbcL family Raf kinase inhibitor-like protein"/>
    <property type="match status" value="1"/>
</dbReference>
<evidence type="ECO:0000256" key="1">
    <source>
        <dbReference type="SAM" id="MobiDB-lite"/>
    </source>
</evidence>
<evidence type="ECO:0008006" key="3">
    <source>
        <dbReference type="Google" id="ProtNLM"/>
    </source>
</evidence>
<dbReference type="CDD" id="cd00865">
    <property type="entry name" value="PEBP_bact_arch"/>
    <property type="match status" value="1"/>
</dbReference>
<dbReference type="Pfam" id="PF01161">
    <property type="entry name" value="PBP"/>
    <property type="match status" value="1"/>
</dbReference>
<dbReference type="InterPro" id="IPR008914">
    <property type="entry name" value="PEBP"/>
</dbReference>
<proteinExistence type="evidence at transcript level"/>
<accession>A9NTA9</accession>
<sequence length="194" mass="21562">MAQVDIENFGREINMAQAEVGYDDIGSQEQVFKLTSPELSPGGRIPRKYTADGQGAKKDLSPPLEWYGVPEDTKSLALIMEDPDAPDPSDPIVPWTHWVLINIPPTLKGLPENFSPKDIGEDSEYAMIKEGNNDWKVPGYRGPNPPVGDHRYELTLYALDDFINIGNKVTKEKLVEAMEGHILGVAELVCHYSK</sequence>
<protein>
    <recommendedName>
        <fullName evidence="3">YbhB/YbcL family Raf kinase inhibitor-like protein</fullName>
    </recommendedName>
</protein>
<dbReference type="AlphaFoldDB" id="A9NTA9"/>
<name>A9NTA9_PICSI</name>
<reference evidence="2" key="1">
    <citation type="journal article" date="2008" name="BMC Genomics">
        <title>A conifer genomics resource of 200,000 spruce (Picea spp.) ESTs and 6,464 high-quality, sequence-finished full-length cDNAs for Sitka spruce (Picea sitchensis).</title>
        <authorList>
            <person name="Ralph S.G."/>
            <person name="Chun H.J."/>
            <person name="Kolosova N."/>
            <person name="Cooper D."/>
            <person name="Oddy C."/>
            <person name="Ritland C.E."/>
            <person name="Kirkpatrick R."/>
            <person name="Moore R."/>
            <person name="Barber S."/>
            <person name="Holt R.A."/>
            <person name="Jones S.J."/>
            <person name="Marra M.A."/>
            <person name="Douglas C.J."/>
            <person name="Ritland K."/>
            <person name="Bohlmann J."/>
        </authorList>
    </citation>
    <scope>NUCLEOTIDE SEQUENCE</scope>
    <source>
        <tissue evidence="2">Green portion of the leader tissue</tissue>
    </source>
</reference>
<organism evidence="2">
    <name type="scientific">Picea sitchensis</name>
    <name type="common">Sitka spruce</name>
    <name type="synonym">Pinus sitchensis</name>
    <dbReference type="NCBI Taxonomy" id="3332"/>
    <lineage>
        <taxon>Eukaryota</taxon>
        <taxon>Viridiplantae</taxon>
        <taxon>Streptophyta</taxon>
        <taxon>Embryophyta</taxon>
        <taxon>Tracheophyta</taxon>
        <taxon>Spermatophyta</taxon>
        <taxon>Pinopsida</taxon>
        <taxon>Pinidae</taxon>
        <taxon>Conifers I</taxon>
        <taxon>Pinales</taxon>
        <taxon>Pinaceae</taxon>
        <taxon>Picea</taxon>
    </lineage>
</organism>
<dbReference type="SUPFAM" id="SSF49777">
    <property type="entry name" value="PEBP-like"/>
    <property type="match status" value="1"/>
</dbReference>
<dbReference type="PANTHER" id="PTHR30289">
    <property type="entry name" value="UNCHARACTERIZED PROTEIN YBCL-RELATED"/>
    <property type="match status" value="1"/>
</dbReference>
<dbReference type="InterPro" id="IPR005247">
    <property type="entry name" value="YbhB_YbcL/LppC-like"/>
</dbReference>
<dbReference type="PANTHER" id="PTHR30289:SF1">
    <property type="entry name" value="PEBP (PHOSPHATIDYLETHANOLAMINE-BINDING PROTEIN) FAMILY PROTEIN"/>
    <property type="match status" value="1"/>
</dbReference>
<feature type="region of interest" description="Disordered" evidence="1">
    <location>
        <begin position="36"/>
        <end position="62"/>
    </location>
</feature>
<dbReference type="Gene3D" id="3.90.280.10">
    <property type="entry name" value="PEBP-like"/>
    <property type="match status" value="1"/>
</dbReference>
<dbReference type="OMA" id="VHWVAYN"/>
<dbReference type="InterPro" id="IPR036610">
    <property type="entry name" value="PEBP-like_sf"/>
</dbReference>
<dbReference type="EMBL" id="EF084556">
    <property type="protein sequence ID" value="ABK23870.1"/>
    <property type="molecule type" value="mRNA"/>
</dbReference>